<reference evidence="2 3" key="1">
    <citation type="journal article" date="2013" name="J. Microbiol.">
        <title>Lysinibacillus chungkukjangi sp. nov., isolated from Chungkukjang, Korean fermented soybean food.</title>
        <authorList>
            <person name="Kim S.J."/>
            <person name="Jang Y.H."/>
            <person name="Hamada M."/>
            <person name="Ahn J.H."/>
            <person name="Weon H.Y."/>
            <person name="Suzuki K."/>
            <person name="Whang K.S."/>
            <person name="Kwon S.W."/>
        </authorList>
    </citation>
    <scope>NUCLEOTIDE SEQUENCE [LARGE SCALE GENOMIC DNA]</scope>
    <source>
        <strain evidence="2 3">MCCC 1A12701</strain>
    </source>
</reference>
<evidence type="ECO:0000313" key="3">
    <source>
        <dbReference type="Proteomes" id="UP000274033"/>
    </source>
</evidence>
<dbReference type="EMBL" id="RRCT01000001">
    <property type="protein sequence ID" value="RQW76237.1"/>
    <property type="molecule type" value="Genomic_DNA"/>
</dbReference>
<dbReference type="GO" id="GO:0005525">
    <property type="term" value="F:GTP binding"/>
    <property type="evidence" value="ECO:0007669"/>
    <property type="project" value="InterPro"/>
</dbReference>
<dbReference type="Gene3D" id="3.40.50.300">
    <property type="entry name" value="P-loop containing nucleotide triphosphate hydrolases"/>
    <property type="match status" value="1"/>
</dbReference>
<dbReference type="Gene3D" id="1.10.287.130">
    <property type="match status" value="1"/>
</dbReference>
<name>A0A3N9UJV6_9BACI</name>
<comment type="similarity">
    <text evidence="1">Belongs to the SIMIBI class G3E GTPase family. ArgK/MeaB subfamily.</text>
</comment>
<keyword evidence="3" id="KW-1185">Reference proteome</keyword>
<dbReference type="NCBIfam" id="TIGR00750">
    <property type="entry name" value="lao"/>
    <property type="match status" value="1"/>
</dbReference>
<dbReference type="RefSeq" id="WP_124761874.1">
    <property type="nucleotide sequence ID" value="NZ_JAFBDY010000001.1"/>
</dbReference>
<gene>
    <name evidence="2" type="primary">meaB</name>
    <name evidence="2" type="ORF">EBB45_01435</name>
</gene>
<dbReference type="GO" id="GO:0005737">
    <property type="term" value="C:cytoplasm"/>
    <property type="evidence" value="ECO:0007669"/>
    <property type="project" value="TreeGrafter"/>
</dbReference>
<dbReference type="PANTHER" id="PTHR23408">
    <property type="entry name" value="METHYLMALONYL-COA MUTASE"/>
    <property type="match status" value="1"/>
</dbReference>
<dbReference type="OrthoDB" id="9778292at2"/>
<proteinExistence type="inferred from homology"/>
<dbReference type="InterPro" id="IPR005129">
    <property type="entry name" value="GTPase_ArgK"/>
</dbReference>
<dbReference type="PANTHER" id="PTHR23408:SF3">
    <property type="entry name" value="METHYLMALONIC ACIDURIA TYPE A PROTEIN, MITOCHONDRIAL"/>
    <property type="match status" value="1"/>
</dbReference>
<organism evidence="2 3">
    <name type="scientific">Lysinibacillus composti</name>
    <dbReference type="NCBI Taxonomy" id="720633"/>
    <lineage>
        <taxon>Bacteria</taxon>
        <taxon>Bacillati</taxon>
        <taxon>Bacillota</taxon>
        <taxon>Bacilli</taxon>
        <taxon>Bacillales</taxon>
        <taxon>Bacillaceae</taxon>
        <taxon>Lysinibacillus</taxon>
    </lineage>
</organism>
<protein>
    <submittedName>
        <fullName evidence="2">Methylmalonyl Co-A mutase-associated GTPase MeaB</fullName>
    </submittedName>
</protein>
<dbReference type="NCBIfam" id="NF006958">
    <property type="entry name" value="PRK09435.1"/>
    <property type="match status" value="1"/>
</dbReference>
<dbReference type="GO" id="GO:0003924">
    <property type="term" value="F:GTPase activity"/>
    <property type="evidence" value="ECO:0007669"/>
    <property type="project" value="InterPro"/>
</dbReference>
<accession>A0A3N9UJV6</accession>
<dbReference type="Pfam" id="PF03308">
    <property type="entry name" value="MeaB"/>
    <property type="match status" value="1"/>
</dbReference>
<dbReference type="AlphaFoldDB" id="A0A3N9UJV6"/>
<dbReference type="Proteomes" id="UP000274033">
    <property type="component" value="Unassembled WGS sequence"/>
</dbReference>
<comment type="caution">
    <text evidence="2">The sequence shown here is derived from an EMBL/GenBank/DDBJ whole genome shotgun (WGS) entry which is preliminary data.</text>
</comment>
<dbReference type="CDD" id="cd03114">
    <property type="entry name" value="MMAA-like"/>
    <property type="match status" value="1"/>
</dbReference>
<evidence type="ECO:0000313" key="2">
    <source>
        <dbReference type="EMBL" id="RQW76237.1"/>
    </source>
</evidence>
<sequence>MNNELKSTKESALFVMDGVKGGHDGMNVSSKKKFRKKNQEELDLVKLANELRSGSRNSLAKAITLIESSNNQHKELAQALLQELLPYTGKSIRIGITGVPGAGKSSFIEAFGMMLCNMGKRVAVLAIDPSSSLSGGSILGDKTRMEELSRDQRAFVRPSPSAGTLGGVHKKTRETMLLCEAAGYDVILIETVGVGQSETYVRGMVDFFLLLVLTGAGDELQGMKKGIMELADGIVVHKCDGDNVRNAKRTVREYKQILHFLQPATPGWMSKALPVSSLEKVGLDEVWKMICDFEQTIKASNYWEQRRNGQTRDWYHSMITDFLIDSFFNNPEKKTQVKVIESAILQGELTVTQGVNKLFRE</sequence>
<dbReference type="Gene3D" id="1.20.5.170">
    <property type="match status" value="1"/>
</dbReference>
<dbReference type="SUPFAM" id="SSF52540">
    <property type="entry name" value="P-loop containing nucleoside triphosphate hydrolases"/>
    <property type="match status" value="1"/>
</dbReference>
<dbReference type="InterPro" id="IPR027417">
    <property type="entry name" value="P-loop_NTPase"/>
</dbReference>
<evidence type="ECO:0000256" key="1">
    <source>
        <dbReference type="ARBA" id="ARBA00009625"/>
    </source>
</evidence>